<proteinExistence type="predicted"/>
<name>A0AAN7MMF3_TRANT</name>
<dbReference type="Pfam" id="PF03629">
    <property type="entry name" value="SASA"/>
    <property type="match status" value="1"/>
</dbReference>
<evidence type="ECO:0000256" key="1">
    <source>
        <dbReference type="ARBA" id="ARBA00022801"/>
    </source>
</evidence>
<keyword evidence="4" id="KW-1185">Reference proteome</keyword>
<accession>A0AAN7MMF3</accession>
<dbReference type="AlphaFoldDB" id="A0AAN7MMF3"/>
<protein>
    <recommendedName>
        <fullName evidence="2">Sialate O-acetylesterase domain-containing protein</fullName>
    </recommendedName>
</protein>
<dbReference type="Gene3D" id="3.40.50.1110">
    <property type="entry name" value="SGNH hydrolase"/>
    <property type="match status" value="1"/>
</dbReference>
<evidence type="ECO:0000313" key="3">
    <source>
        <dbReference type="EMBL" id="KAK4797243.1"/>
    </source>
</evidence>
<dbReference type="Proteomes" id="UP001346149">
    <property type="component" value="Unassembled WGS sequence"/>
</dbReference>
<dbReference type="InterPro" id="IPR005181">
    <property type="entry name" value="SASA"/>
</dbReference>
<evidence type="ECO:0000259" key="2">
    <source>
        <dbReference type="Pfam" id="PF03629"/>
    </source>
</evidence>
<evidence type="ECO:0000313" key="4">
    <source>
        <dbReference type="Proteomes" id="UP001346149"/>
    </source>
</evidence>
<gene>
    <name evidence="3" type="ORF">SAY86_029569</name>
</gene>
<sequence length="74" mass="8536">MLWQQGGADSKANDTAIAYEALLSQFFRDLTEYLNSPDFMILQRYLQVREGGVHQYCEGGSIQRERTQLSNRGY</sequence>
<dbReference type="InterPro" id="IPR036514">
    <property type="entry name" value="SGNH_hydro_sf"/>
</dbReference>
<organism evidence="3 4">
    <name type="scientific">Trapa natans</name>
    <name type="common">Water chestnut</name>
    <dbReference type="NCBI Taxonomy" id="22666"/>
    <lineage>
        <taxon>Eukaryota</taxon>
        <taxon>Viridiplantae</taxon>
        <taxon>Streptophyta</taxon>
        <taxon>Embryophyta</taxon>
        <taxon>Tracheophyta</taxon>
        <taxon>Spermatophyta</taxon>
        <taxon>Magnoliopsida</taxon>
        <taxon>eudicotyledons</taxon>
        <taxon>Gunneridae</taxon>
        <taxon>Pentapetalae</taxon>
        <taxon>rosids</taxon>
        <taxon>malvids</taxon>
        <taxon>Myrtales</taxon>
        <taxon>Lythraceae</taxon>
        <taxon>Trapa</taxon>
    </lineage>
</organism>
<feature type="domain" description="Sialate O-acetylesterase" evidence="2">
    <location>
        <begin position="1"/>
        <end position="49"/>
    </location>
</feature>
<dbReference type="EMBL" id="JAXQNO010000006">
    <property type="protein sequence ID" value="KAK4797243.1"/>
    <property type="molecule type" value="Genomic_DNA"/>
</dbReference>
<comment type="caution">
    <text evidence="3">The sequence shown here is derived from an EMBL/GenBank/DDBJ whole genome shotgun (WGS) entry which is preliminary data.</text>
</comment>
<keyword evidence="1" id="KW-0378">Hydrolase</keyword>
<dbReference type="SUPFAM" id="SSF52266">
    <property type="entry name" value="SGNH hydrolase"/>
    <property type="match status" value="1"/>
</dbReference>
<dbReference type="GO" id="GO:0016787">
    <property type="term" value="F:hydrolase activity"/>
    <property type="evidence" value="ECO:0007669"/>
    <property type="project" value="UniProtKB-KW"/>
</dbReference>
<reference evidence="3 4" key="1">
    <citation type="journal article" date="2023" name="Hortic Res">
        <title>Pangenome of water caltrop reveals structural variations and asymmetric subgenome divergence after allopolyploidization.</title>
        <authorList>
            <person name="Zhang X."/>
            <person name="Chen Y."/>
            <person name="Wang L."/>
            <person name="Yuan Y."/>
            <person name="Fang M."/>
            <person name="Shi L."/>
            <person name="Lu R."/>
            <person name="Comes H.P."/>
            <person name="Ma Y."/>
            <person name="Chen Y."/>
            <person name="Huang G."/>
            <person name="Zhou Y."/>
            <person name="Zheng Z."/>
            <person name="Qiu Y."/>
        </authorList>
    </citation>
    <scope>NUCLEOTIDE SEQUENCE [LARGE SCALE GENOMIC DNA]</scope>
    <source>
        <strain evidence="3">F231</strain>
    </source>
</reference>